<dbReference type="STRING" id="1450648.CLORY_09090"/>
<accession>A0A1V4IXA0</accession>
<sequence>MIKLLPQNVKTLHMFPNKQNTHVIDLAKKLGFHNHGGHTILMFSNKYIGMPTNELAIELSQEYFQDFVNLHDTVFPNAYYKGKQIIRRLNKHRKVFIIKENSSLCGYIYAEAEPDVSLSNIEFLAVDESQRRKGIASRLLSIALKWLFSFDTINSITLCVNLKNDKAIKLYTNF</sequence>
<evidence type="ECO:0000259" key="1">
    <source>
        <dbReference type="PROSITE" id="PS51186"/>
    </source>
</evidence>
<dbReference type="GO" id="GO:0016747">
    <property type="term" value="F:acyltransferase activity, transferring groups other than amino-acyl groups"/>
    <property type="evidence" value="ECO:0007669"/>
    <property type="project" value="InterPro"/>
</dbReference>
<keyword evidence="2" id="KW-0808">Transferase</keyword>
<evidence type="ECO:0000313" key="3">
    <source>
        <dbReference type="Proteomes" id="UP000190080"/>
    </source>
</evidence>
<dbReference type="Pfam" id="PF00583">
    <property type="entry name" value="Acetyltransf_1"/>
    <property type="match status" value="1"/>
</dbReference>
<protein>
    <submittedName>
        <fullName evidence="2">Putative acetyltransferase</fullName>
    </submittedName>
</protein>
<reference evidence="2 3" key="1">
    <citation type="submission" date="2017-03" db="EMBL/GenBank/DDBJ databases">
        <title>Genome sequence of Clostridium oryzae DSM 28571.</title>
        <authorList>
            <person name="Poehlein A."/>
            <person name="Daniel R."/>
        </authorList>
    </citation>
    <scope>NUCLEOTIDE SEQUENCE [LARGE SCALE GENOMIC DNA]</scope>
    <source>
        <strain evidence="2 3">DSM 28571</strain>
    </source>
</reference>
<proteinExistence type="predicted"/>
<dbReference type="Proteomes" id="UP000190080">
    <property type="component" value="Unassembled WGS sequence"/>
</dbReference>
<dbReference type="SUPFAM" id="SSF55729">
    <property type="entry name" value="Acyl-CoA N-acyltransferases (Nat)"/>
    <property type="match status" value="1"/>
</dbReference>
<comment type="caution">
    <text evidence="2">The sequence shown here is derived from an EMBL/GenBank/DDBJ whole genome shotgun (WGS) entry which is preliminary data.</text>
</comment>
<dbReference type="OrthoDB" id="87299at2"/>
<dbReference type="Gene3D" id="3.40.630.30">
    <property type="match status" value="1"/>
</dbReference>
<gene>
    <name evidence="2" type="ORF">CLORY_09090</name>
</gene>
<feature type="domain" description="N-acetyltransferase" evidence="1">
    <location>
        <begin position="54"/>
        <end position="174"/>
    </location>
</feature>
<keyword evidence="3" id="KW-1185">Reference proteome</keyword>
<dbReference type="PROSITE" id="PS51186">
    <property type="entry name" value="GNAT"/>
    <property type="match status" value="1"/>
</dbReference>
<name>A0A1V4IXA0_9CLOT</name>
<dbReference type="RefSeq" id="WP_079422338.1">
    <property type="nucleotide sequence ID" value="NZ_MZGV01000006.1"/>
</dbReference>
<dbReference type="AlphaFoldDB" id="A0A1V4IXA0"/>
<dbReference type="CDD" id="cd04301">
    <property type="entry name" value="NAT_SF"/>
    <property type="match status" value="1"/>
</dbReference>
<organism evidence="2 3">
    <name type="scientific">Clostridium oryzae</name>
    <dbReference type="NCBI Taxonomy" id="1450648"/>
    <lineage>
        <taxon>Bacteria</taxon>
        <taxon>Bacillati</taxon>
        <taxon>Bacillota</taxon>
        <taxon>Clostridia</taxon>
        <taxon>Eubacteriales</taxon>
        <taxon>Clostridiaceae</taxon>
        <taxon>Clostridium</taxon>
    </lineage>
</organism>
<dbReference type="EMBL" id="MZGV01000006">
    <property type="protein sequence ID" value="OPJ64037.1"/>
    <property type="molecule type" value="Genomic_DNA"/>
</dbReference>
<evidence type="ECO:0000313" key="2">
    <source>
        <dbReference type="EMBL" id="OPJ64037.1"/>
    </source>
</evidence>
<dbReference type="InterPro" id="IPR016181">
    <property type="entry name" value="Acyl_CoA_acyltransferase"/>
</dbReference>
<dbReference type="InterPro" id="IPR000182">
    <property type="entry name" value="GNAT_dom"/>
</dbReference>